<sequence>MSKQTESVEALMLYLKDQPVGVLSHYSGSKNILIFSPDYIALPESSRPVFTLTQKRAATYLEKTRFSSQKLPPVLSNLLSEGALRGWMAQTLKVHREDEFPLFAYAGGNLPGGLIAKSIPKGEIPVWALASRGERLEAVQIDVRHQADKFSLAGVQMKFSAVRKEGRFNISTDIGADSWIIKTPSTVHRAVPENEFSAMMLAQKIGVSIPEIKLIEQSELIDLPDIPLPAEKYAFAIRRFDRGDSGRIHTEDFAQIFQVYAHEKYKRFNYDHIAIALHTVGSGGLGDIQQMARRLLANILLANGDAHLKNWTVIYSNGLDAQLSPAYDIVSTLPYVAGEDSVALNMAKEKRWSMIDFSTFEKWASRIDVPWLAIRVHLQDAMRVARESWPAMLDDLPMLEAHKVILKAHWASLSSDFRI</sequence>
<keyword evidence="3 5" id="KW-0418">Kinase</keyword>
<evidence type="ECO:0000256" key="3">
    <source>
        <dbReference type="ARBA" id="ARBA00022777"/>
    </source>
</evidence>
<proteinExistence type="inferred from homology"/>
<evidence type="ECO:0000256" key="2">
    <source>
        <dbReference type="ARBA" id="ARBA00022679"/>
    </source>
</evidence>
<comment type="caution">
    <text evidence="5">The sequence shown here is derived from an EMBL/GenBank/DDBJ whole genome shotgun (WGS) entry which is preliminary data.</text>
</comment>
<gene>
    <name evidence="5" type="ORF">GCM10011328_23020</name>
</gene>
<name>A0ABQ1GNK7_9GAMM</name>
<feature type="domain" description="EF-hand" evidence="4">
    <location>
        <begin position="228"/>
        <end position="263"/>
    </location>
</feature>
<reference evidence="6" key="1">
    <citation type="journal article" date="2019" name="Int. J. Syst. Evol. Microbiol.">
        <title>The Global Catalogue of Microorganisms (GCM) 10K type strain sequencing project: providing services to taxonomists for standard genome sequencing and annotation.</title>
        <authorList>
            <consortium name="The Broad Institute Genomics Platform"/>
            <consortium name="The Broad Institute Genome Sequencing Center for Infectious Disease"/>
            <person name="Wu L."/>
            <person name="Ma J."/>
        </authorList>
    </citation>
    <scope>NUCLEOTIDE SEQUENCE [LARGE SCALE GENOMIC DNA]</scope>
    <source>
        <strain evidence="6">CGMCC 1.12806</strain>
    </source>
</reference>
<evidence type="ECO:0000256" key="1">
    <source>
        <dbReference type="ARBA" id="ARBA00010164"/>
    </source>
</evidence>
<protein>
    <submittedName>
        <fullName evidence="5">Phosphatidylinositol kinase</fullName>
    </submittedName>
</protein>
<comment type="similarity">
    <text evidence="1">Belongs to the HipA Ser/Thr kinase family.</text>
</comment>
<dbReference type="Proteomes" id="UP000627464">
    <property type="component" value="Unassembled WGS sequence"/>
</dbReference>
<accession>A0ABQ1GNK7</accession>
<dbReference type="PANTHER" id="PTHR37419">
    <property type="entry name" value="SERINE/THREONINE-PROTEIN KINASE TOXIN HIPA"/>
    <property type="match status" value="1"/>
</dbReference>
<keyword evidence="6" id="KW-1185">Reference proteome</keyword>
<dbReference type="RefSeq" id="WP_188473673.1">
    <property type="nucleotide sequence ID" value="NZ_BMFZ01000005.1"/>
</dbReference>
<keyword evidence="2" id="KW-0808">Transferase</keyword>
<dbReference type="InterPro" id="IPR002048">
    <property type="entry name" value="EF_hand_dom"/>
</dbReference>
<dbReference type="EMBL" id="BMFZ01000005">
    <property type="protein sequence ID" value="GGA47259.1"/>
    <property type="molecule type" value="Genomic_DNA"/>
</dbReference>
<dbReference type="Pfam" id="PF07804">
    <property type="entry name" value="HipA_C"/>
    <property type="match status" value="1"/>
</dbReference>
<dbReference type="PROSITE" id="PS50222">
    <property type="entry name" value="EF_HAND_2"/>
    <property type="match status" value="1"/>
</dbReference>
<dbReference type="InterPro" id="IPR017508">
    <property type="entry name" value="HipA_N1"/>
</dbReference>
<evidence type="ECO:0000313" key="6">
    <source>
        <dbReference type="Proteomes" id="UP000627464"/>
    </source>
</evidence>
<evidence type="ECO:0000313" key="5">
    <source>
        <dbReference type="EMBL" id="GGA47259.1"/>
    </source>
</evidence>
<dbReference type="GO" id="GO:0016301">
    <property type="term" value="F:kinase activity"/>
    <property type="evidence" value="ECO:0007669"/>
    <property type="project" value="UniProtKB-KW"/>
</dbReference>
<dbReference type="Gene3D" id="1.10.1070.20">
    <property type="match status" value="1"/>
</dbReference>
<dbReference type="InterPro" id="IPR052028">
    <property type="entry name" value="HipA_Ser/Thr_kinase"/>
</dbReference>
<organism evidence="5 6">
    <name type="scientific">Hafnia psychrotolerans</name>
    <dbReference type="NCBI Taxonomy" id="1477018"/>
    <lineage>
        <taxon>Bacteria</taxon>
        <taxon>Pseudomonadati</taxon>
        <taxon>Pseudomonadota</taxon>
        <taxon>Gammaproteobacteria</taxon>
        <taxon>Enterobacterales</taxon>
        <taxon>Hafniaceae</taxon>
        <taxon>Hafnia</taxon>
    </lineage>
</organism>
<dbReference type="NCBIfam" id="TIGR03071">
    <property type="entry name" value="couple_hipA"/>
    <property type="match status" value="1"/>
</dbReference>
<evidence type="ECO:0000259" key="4">
    <source>
        <dbReference type="PROSITE" id="PS50222"/>
    </source>
</evidence>
<dbReference type="Pfam" id="PF13657">
    <property type="entry name" value="Couple_hipA"/>
    <property type="match status" value="1"/>
</dbReference>
<dbReference type="PANTHER" id="PTHR37419:SF1">
    <property type="entry name" value="SERINE_THREONINE-PROTEIN KINASE TOXIN HIPA"/>
    <property type="match status" value="1"/>
</dbReference>
<dbReference type="InterPro" id="IPR012893">
    <property type="entry name" value="HipA-like_C"/>
</dbReference>